<dbReference type="EMBL" id="VSSB01000001">
    <property type="protein sequence ID" value="TYL53550.1"/>
    <property type="molecule type" value="Genomic_DNA"/>
</dbReference>
<evidence type="ECO:0000256" key="1">
    <source>
        <dbReference type="SAM" id="MobiDB-lite"/>
    </source>
</evidence>
<dbReference type="AlphaFoldDB" id="A0A5S4VAB3"/>
<dbReference type="Proteomes" id="UP000325243">
    <property type="component" value="Unassembled WGS sequence"/>
</dbReference>
<feature type="transmembrane region" description="Helical" evidence="2">
    <location>
        <begin position="39"/>
        <end position="62"/>
    </location>
</feature>
<dbReference type="RefSeq" id="WP_148733019.1">
    <property type="nucleotide sequence ID" value="NZ_VSSB01000001.1"/>
</dbReference>
<name>A0A5S4VAB3_9MICO</name>
<evidence type="ECO:0000256" key="2">
    <source>
        <dbReference type="SAM" id="Phobius"/>
    </source>
</evidence>
<reference evidence="3 4" key="1">
    <citation type="submission" date="2019-08" db="EMBL/GenBank/DDBJ databases">
        <authorList>
            <person name="Hu J."/>
        </authorList>
    </citation>
    <scope>NUCLEOTIDE SEQUENCE [LARGE SCALE GENOMIC DNA]</scope>
    <source>
        <strain evidence="3 4">NEAU-184</strain>
    </source>
</reference>
<proteinExistence type="predicted"/>
<accession>A0A5S4VAB3</accession>
<feature type="region of interest" description="Disordered" evidence="1">
    <location>
        <begin position="1"/>
        <end position="20"/>
    </location>
</feature>
<evidence type="ECO:0000313" key="4">
    <source>
        <dbReference type="Proteomes" id="UP000325243"/>
    </source>
</evidence>
<comment type="caution">
    <text evidence="3">The sequence shown here is derived from an EMBL/GenBank/DDBJ whole genome shotgun (WGS) entry which is preliminary data.</text>
</comment>
<protein>
    <submittedName>
        <fullName evidence="3">Uncharacterized protein</fullName>
    </submittedName>
</protein>
<organism evidence="3 4">
    <name type="scientific">Agromyces mariniharenae</name>
    <dbReference type="NCBI Taxonomy" id="2604423"/>
    <lineage>
        <taxon>Bacteria</taxon>
        <taxon>Bacillati</taxon>
        <taxon>Actinomycetota</taxon>
        <taxon>Actinomycetes</taxon>
        <taxon>Micrococcales</taxon>
        <taxon>Microbacteriaceae</taxon>
        <taxon>Agromyces</taxon>
    </lineage>
</organism>
<keyword evidence="2" id="KW-1133">Transmembrane helix</keyword>
<keyword evidence="2" id="KW-0812">Transmembrane</keyword>
<evidence type="ECO:0000313" key="3">
    <source>
        <dbReference type="EMBL" id="TYL53550.1"/>
    </source>
</evidence>
<gene>
    <name evidence="3" type="ORF">FYC51_07770</name>
</gene>
<sequence length="285" mass="30399">MSTTTTARAHPSVDGSSPPVEAGVIREAGIRTRHRHLRYAIGVALGVLLLGAGALAMSGGPWSSSEERTAEGIPPPIAGATFDDGRILAQWSKLHVGWLYVYADGRVLSYPDRQAAAGHPNGGILERRLSPVGVEMVRTGEVELREFLSLSDPLPTAAWSDPSAANYRPSRFALCHAPVSESPPREGLRDVKLIGDQIPIQLRSVLSGTERSFADPVVGPWPGVDCFVLDAREAGVVWDVSLPRDDPAMYPSDANYTTLTATNGAELDVVLLPILPHGGFVQWGG</sequence>
<keyword evidence="4" id="KW-1185">Reference proteome</keyword>
<keyword evidence="2" id="KW-0472">Membrane</keyword>